<evidence type="ECO:0000256" key="4">
    <source>
        <dbReference type="ARBA" id="ARBA00022737"/>
    </source>
</evidence>
<organism evidence="10 11">
    <name type="scientific">Tetranychus urticae</name>
    <name type="common">Two-spotted spider mite</name>
    <dbReference type="NCBI Taxonomy" id="32264"/>
    <lineage>
        <taxon>Eukaryota</taxon>
        <taxon>Metazoa</taxon>
        <taxon>Ecdysozoa</taxon>
        <taxon>Arthropoda</taxon>
        <taxon>Chelicerata</taxon>
        <taxon>Arachnida</taxon>
        <taxon>Acari</taxon>
        <taxon>Acariformes</taxon>
        <taxon>Trombidiformes</taxon>
        <taxon>Prostigmata</taxon>
        <taxon>Eleutherengona</taxon>
        <taxon>Raphignathae</taxon>
        <taxon>Tetranychoidea</taxon>
        <taxon>Tetranychidae</taxon>
        <taxon>Tetranychus</taxon>
    </lineage>
</organism>
<dbReference type="HOGENOM" id="CLU_012062_37_0_1"/>
<accession>T1K5M8</accession>
<dbReference type="STRING" id="32264.T1K5M8"/>
<dbReference type="Pfam" id="PF00160">
    <property type="entry name" value="Pro_isomerase"/>
    <property type="match status" value="1"/>
</dbReference>
<dbReference type="KEGG" id="tut:107360566"/>
<dbReference type="SUPFAM" id="SSF50891">
    <property type="entry name" value="Cyclophilin-like"/>
    <property type="match status" value="1"/>
</dbReference>
<evidence type="ECO:0000256" key="7">
    <source>
        <dbReference type="ARBA" id="ARBA00023235"/>
    </source>
</evidence>
<evidence type="ECO:0000256" key="3">
    <source>
        <dbReference type="ARBA" id="ARBA00013194"/>
    </source>
</evidence>
<dbReference type="PANTHER" id="PTHR11071">
    <property type="entry name" value="PEPTIDYL-PROLYL CIS-TRANS ISOMERASE"/>
    <property type="match status" value="1"/>
</dbReference>
<keyword evidence="5 8" id="KW-0802">TPR repeat</keyword>
<dbReference type="InterPro" id="IPR029000">
    <property type="entry name" value="Cyclophilin-like_dom_sf"/>
</dbReference>
<dbReference type="InterPro" id="IPR011990">
    <property type="entry name" value="TPR-like_helical_dom_sf"/>
</dbReference>
<dbReference type="OrthoDB" id="407558at2759"/>
<keyword evidence="4" id="KW-0677">Repeat</keyword>
<dbReference type="Pfam" id="PF13181">
    <property type="entry name" value="TPR_8"/>
    <property type="match status" value="1"/>
</dbReference>
<dbReference type="EMBL" id="CAEY01001590">
    <property type="status" value="NOT_ANNOTATED_CDS"/>
    <property type="molecule type" value="Genomic_DNA"/>
</dbReference>
<dbReference type="SMART" id="SM00028">
    <property type="entry name" value="TPR"/>
    <property type="match status" value="2"/>
</dbReference>
<keyword evidence="7" id="KW-0413">Isomerase</keyword>
<evidence type="ECO:0000256" key="5">
    <source>
        <dbReference type="ARBA" id="ARBA00022803"/>
    </source>
</evidence>
<evidence type="ECO:0000256" key="1">
    <source>
        <dbReference type="ARBA" id="ARBA00000971"/>
    </source>
</evidence>
<evidence type="ECO:0000256" key="2">
    <source>
        <dbReference type="ARBA" id="ARBA00007365"/>
    </source>
</evidence>
<dbReference type="PANTHER" id="PTHR11071:SF561">
    <property type="entry name" value="PEPTIDYL-PROLYL CIS-TRANS ISOMERASE D-RELATED"/>
    <property type="match status" value="1"/>
</dbReference>
<dbReference type="PROSITE" id="PS00170">
    <property type="entry name" value="CSA_PPIASE_1"/>
    <property type="match status" value="1"/>
</dbReference>
<feature type="repeat" description="TPR" evidence="8">
    <location>
        <begin position="306"/>
        <end position="339"/>
    </location>
</feature>
<dbReference type="eggNOG" id="KOG0546">
    <property type="taxonomic scope" value="Eukaryota"/>
</dbReference>
<dbReference type="PRINTS" id="PR00153">
    <property type="entry name" value="CSAPPISMRASE"/>
</dbReference>
<dbReference type="Proteomes" id="UP000015104">
    <property type="component" value="Unassembled WGS sequence"/>
</dbReference>
<dbReference type="PROSITE" id="PS50005">
    <property type="entry name" value="TPR"/>
    <property type="match status" value="1"/>
</dbReference>
<dbReference type="InterPro" id="IPR019734">
    <property type="entry name" value="TPR_rpt"/>
</dbReference>
<evidence type="ECO:0000259" key="9">
    <source>
        <dbReference type="PROSITE" id="PS50072"/>
    </source>
</evidence>
<keyword evidence="6" id="KW-0697">Rotamase</keyword>
<dbReference type="InterPro" id="IPR020892">
    <property type="entry name" value="Cyclophilin-type_PPIase_CS"/>
</dbReference>
<comment type="catalytic activity">
    <reaction evidence="1">
        <text>[protein]-peptidylproline (omega=180) = [protein]-peptidylproline (omega=0)</text>
        <dbReference type="Rhea" id="RHEA:16237"/>
        <dbReference type="Rhea" id="RHEA-COMP:10747"/>
        <dbReference type="Rhea" id="RHEA-COMP:10748"/>
        <dbReference type="ChEBI" id="CHEBI:83833"/>
        <dbReference type="ChEBI" id="CHEBI:83834"/>
        <dbReference type="EC" id="5.2.1.8"/>
    </reaction>
</comment>
<dbReference type="SUPFAM" id="SSF48452">
    <property type="entry name" value="TPR-like"/>
    <property type="match status" value="1"/>
</dbReference>
<evidence type="ECO:0000256" key="8">
    <source>
        <dbReference type="PROSITE-ProRule" id="PRU00339"/>
    </source>
</evidence>
<dbReference type="Gene3D" id="2.40.100.10">
    <property type="entry name" value="Cyclophilin-like"/>
    <property type="match status" value="1"/>
</dbReference>
<reference evidence="10" key="2">
    <citation type="submission" date="2015-06" db="UniProtKB">
        <authorList>
            <consortium name="EnsemblMetazoa"/>
        </authorList>
    </citation>
    <scope>IDENTIFICATION</scope>
</reference>
<evidence type="ECO:0000313" key="11">
    <source>
        <dbReference type="Proteomes" id="UP000015104"/>
    </source>
</evidence>
<evidence type="ECO:0000313" key="10">
    <source>
        <dbReference type="EnsemblMetazoa" id="tetur05g06840.1"/>
    </source>
</evidence>
<sequence>MNNEQLDLANGTFVYLDVAISDEKVGRIVIELFDKILPRTCENFRALCTGERGTSKSGYNLCYKGVEFHRVVKNFMVQGGDFENNDGTGGESIYGPKFDDEGFTIAHDKPGIVSMANSGPNTNGSQFFITTVPADHLDNKHVAFGQVRKGIKIVHMIEDLHTNPDTEKPIERVLIIDCGQLKPGQDLGLGPDDGTEDVYPPFPEDSDLDPNNIDSFIRAAEKMKAAGNKFYMKEAFTTACSKYAKALRYLNKLHDEDKMNKEDEKRVTELQFQCLLNSTACKIKLKRYNEALIDCDEALDLEPENIKALFRKGQALHGIRDYEAALKSLKRAQKLSPNEKAIQAELAAVLGEMESYRARERQAYAKLFA</sequence>
<dbReference type="EC" id="5.2.1.8" evidence="3"/>
<dbReference type="GO" id="GO:0016018">
    <property type="term" value="F:cyclosporin A binding"/>
    <property type="evidence" value="ECO:0007669"/>
    <property type="project" value="TreeGrafter"/>
</dbReference>
<dbReference type="EnsemblMetazoa" id="tetur05g06840.1">
    <property type="protein sequence ID" value="tetur05g06840.1"/>
    <property type="gene ID" value="tetur05g06840"/>
</dbReference>
<keyword evidence="11" id="KW-1185">Reference proteome</keyword>
<evidence type="ECO:0000256" key="6">
    <source>
        <dbReference type="ARBA" id="ARBA00023110"/>
    </source>
</evidence>
<dbReference type="GO" id="GO:0003755">
    <property type="term" value="F:peptidyl-prolyl cis-trans isomerase activity"/>
    <property type="evidence" value="ECO:0007669"/>
    <property type="project" value="UniProtKB-KW"/>
</dbReference>
<reference evidence="11" key="1">
    <citation type="submission" date="2011-08" db="EMBL/GenBank/DDBJ databases">
        <authorList>
            <person name="Rombauts S."/>
        </authorList>
    </citation>
    <scope>NUCLEOTIDE SEQUENCE</scope>
    <source>
        <strain evidence="11">London</strain>
    </source>
</reference>
<dbReference type="FunFam" id="1.25.40.10:FF:000029">
    <property type="entry name" value="peptidyl-prolyl cis-trans isomerase D"/>
    <property type="match status" value="1"/>
</dbReference>
<dbReference type="InterPro" id="IPR002130">
    <property type="entry name" value="Cyclophilin-type_PPIase_dom"/>
</dbReference>
<feature type="domain" description="PPIase cyclophilin-type" evidence="9">
    <location>
        <begin position="15"/>
        <end position="180"/>
    </location>
</feature>
<dbReference type="GO" id="GO:0005829">
    <property type="term" value="C:cytosol"/>
    <property type="evidence" value="ECO:0007669"/>
    <property type="project" value="TreeGrafter"/>
</dbReference>
<dbReference type="PROSITE" id="PS50072">
    <property type="entry name" value="CSA_PPIASE_2"/>
    <property type="match status" value="1"/>
</dbReference>
<dbReference type="Gene3D" id="1.25.40.10">
    <property type="entry name" value="Tetratricopeptide repeat domain"/>
    <property type="match status" value="1"/>
</dbReference>
<gene>
    <name evidence="10" type="primary">107360566</name>
</gene>
<dbReference type="OMA" id="EMEQNCN"/>
<comment type="similarity">
    <text evidence="2">Belongs to the cyclophilin-type PPIase family.</text>
</comment>
<protein>
    <recommendedName>
        <fullName evidence="3">peptidylprolyl isomerase</fullName>
        <ecNumber evidence="3">5.2.1.8</ecNumber>
    </recommendedName>
</protein>
<dbReference type="GO" id="GO:0006457">
    <property type="term" value="P:protein folding"/>
    <property type="evidence" value="ECO:0007669"/>
    <property type="project" value="InterPro"/>
</dbReference>
<dbReference type="AlphaFoldDB" id="T1K5M8"/>
<dbReference type="FunFam" id="2.40.100.10:FF:000022">
    <property type="entry name" value="Peptidyl-prolyl cis-trans isomerase CYP95"/>
    <property type="match status" value="1"/>
</dbReference>
<name>T1K5M8_TETUR</name>
<proteinExistence type="inferred from homology"/>